<dbReference type="EMBL" id="CP002959">
    <property type="protein sequence ID" value="AFM11732.1"/>
    <property type="molecule type" value="Genomic_DNA"/>
</dbReference>
<protein>
    <recommendedName>
        <fullName evidence="4">Chorismate dehydratase</fullName>
        <ecNumber evidence="4">4.2.1.151</ecNumber>
    </recommendedName>
    <alternativeName>
        <fullName evidence="4">Menaquinone biosynthetic enzyme MqnA</fullName>
    </alternativeName>
</protein>
<keyword evidence="6" id="KW-1185">Reference proteome</keyword>
<comment type="similarity">
    <text evidence="4">Belongs to the MqnA/MqnD family. MqnA subfamily.</text>
</comment>
<dbReference type="GO" id="GO:0009234">
    <property type="term" value="P:menaquinone biosynthetic process"/>
    <property type="evidence" value="ECO:0007669"/>
    <property type="project" value="UniProtKB-UniRule"/>
</dbReference>
<comment type="function">
    <text evidence="4">Catalyzes the dehydration of chorismate into 3-[(1-carboxyvinyl)oxy]benzoate, a step in the biosynthesis of menaquinone (MK, vitamin K2).</text>
</comment>
<dbReference type="HOGENOM" id="CLU_059898_0_0_12"/>
<keyword evidence="2 4" id="KW-0474">Menaquinone biosynthesis</keyword>
<evidence type="ECO:0000256" key="1">
    <source>
        <dbReference type="ARBA" id="ARBA00004863"/>
    </source>
</evidence>
<keyword evidence="3 4" id="KW-0456">Lyase</keyword>
<evidence type="ECO:0000313" key="5">
    <source>
        <dbReference type="EMBL" id="AFM11732.1"/>
    </source>
</evidence>
<dbReference type="AlphaFoldDB" id="I4B375"/>
<evidence type="ECO:0000256" key="2">
    <source>
        <dbReference type="ARBA" id="ARBA00022428"/>
    </source>
</evidence>
<dbReference type="InterPro" id="IPR003773">
    <property type="entry name" value="Menaquinone_biosynth"/>
</dbReference>
<evidence type="ECO:0000313" key="6">
    <source>
        <dbReference type="Proteomes" id="UP000006048"/>
    </source>
</evidence>
<dbReference type="GO" id="GO:0016836">
    <property type="term" value="F:hydro-lyase activity"/>
    <property type="evidence" value="ECO:0007669"/>
    <property type="project" value="UniProtKB-UniRule"/>
</dbReference>
<evidence type="ECO:0000256" key="4">
    <source>
        <dbReference type="HAMAP-Rule" id="MF_00995"/>
    </source>
</evidence>
<dbReference type="Gene3D" id="3.40.190.10">
    <property type="entry name" value="Periplasmic binding protein-like II"/>
    <property type="match status" value="2"/>
</dbReference>
<comment type="catalytic activity">
    <reaction evidence="4">
        <text>chorismate = 3-[(1-carboxyvinyl)-oxy]benzoate + H2O</text>
        <dbReference type="Rhea" id="RHEA:40051"/>
        <dbReference type="ChEBI" id="CHEBI:15377"/>
        <dbReference type="ChEBI" id="CHEBI:29748"/>
        <dbReference type="ChEBI" id="CHEBI:76981"/>
        <dbReference type="EC" id="4.2.1.151"/>
    </reaction>
</comment>
<dbReference type="PANTHER" id="PTHR37690:SF1">
    <property type="entry name" value="CHORISMATE DEHYDRATASE"/>
    <property type="match status" value="1"/>
</dbReference>
<dbReference type="PANTHER" id="PTHR37690">
    <property type="entry name" value="CHORISMATE DEHYDRATASE"/>
    <property type="match status" value="1"/>
</dbReference>
<dbReference type="OrthoDB" id="9810112at2"/>
<gene>
    <name evidence="4" type="primary">mqnA</name>
    <name evidence="5" type="ordered locus">Turpa_1083</name>
</gene>
<dbReference type="HAMAP" id="MF_00995">
    <property type="entry name" value="MqnA"/>
    <property type="match status" value="1"/>
</dbReference>
<dbReference type="InterPro" id="IPR030868">
    <property type="entry name" value="MqnA"/>
</dbReference>
<reference evidence="5 6" key="1">
    <citation type="submission" date="2012-06" db="EMBL/GenBank/DDBJ databases">
        <title>The complete chromosome of genome of Turneriella parva DSM 21527.</title>
        <authorList>
            <consortium name="US DOE Joint Genome Institute (JGI-PGF)"/>
            <person name="Lucas S."/>
            <person name="Han J."/>
            <person name="Lapidus A."/>
            <person name="Bruce D."/>
            <person name="Goodwin L."/>
            <person name="Pitluck S."/>
            <person name="Peters L."/>
            <person name="Kyrpides N."/>
            <person name="Mavromatis K."/>
            <person name="Ivanova N."/>
            <person name="Mikhailova N."/>
            <person name="Chertkov O."/>
            <person name="Detter J.C."/>
            <person name="Tapia R."/>
            <person name="Han C."/>
            <person name="Land M."/>
            <person name="Hauser L."/>
            <person name="Markowitz V."/>
            <person name="Cheng J.-F."/>
            <person name="Hugenholtz P."/>
            <person name="Woyke T."/>
            <person name="Wu D."/>
            <person name="Gronow S."/>
            <person name="Wellnitz S."/>
            <person name="Brambilla E."/>
            <person name="Klenk H.-P."/>
            <person name="Eisen J.A."/>
        </authorList>
    </citation>
    <scope>NUCLEOTIDE SEQUENCE [LARGE SCALE GENOMIC DNA]</scope>
    <source>
        <strain evidence="6">ATCC BAA-1111 / DSM 21527 / NCTC 11395 / H</strain>
    </source>
</reference>
<evidence type="ECO:0000256" key="3">
    <source>
        <dbReference type="ARBA" id="ARBA00023239"/>
    </source>
</evidence>
<dbReference type="Proteomes" id="UP000006048">
    <property type="component" value="Chromosome"/>
</dbReference>
<dbReference type="RefSeq" id="WP_014802249.1">
    <property type="nucleotide sequence ID" value="NC_018020.1"/>
</dbReference>
<dbReference type="SUPFAM" id="SSF53850">
    <property type="entry name" value="Periplasmic binding protein-like II"/>
    <property type="match status" value="1"/>
</dbReference>
<dbReference type="STRING" id="869212.Turpa_1083"/>
<dbReference type="EC" id="4.2.1.151" evidence="4"/>
<comment type="pathway">
    <text evidence="1 4">Quinol/quinone metabolism; menaquinone biosynthesis.</text>
</comment>
<accession>I4B375</accession>
<sequence>MGEIPPLRIGVVDYLNAYPLWAAMENHSGVKLLRGVPSFLAGELHAGRLDAALISSVEYLRHPQGFYYHDSLCIAATRESKSIRLFMPEVSKPFEAALQNVQTIFTDVSSRSSVAQLRVILNHLHVKPALVEVTGAADRIARLRQGEALLTIGDTALAHMAEPSYDLQQQYFALFQCGFVYALWVMREDKRNVLEPVLAAAHKEYSEDLPLYLDLAAKRFGFSPDFTQAYLMETIQHTFSPERKRDLDFFAERLKNMP</sequence>
<dbReference type="Pfam" id="PF02621">
    <property type="entry name" value="VitK2_biosynth"/>
    <property type="match status" value="1"/>
</dbReference>
<proteinExistence type="inferred from homology"/>
<organism evidence="5 6">
    <name type="scientific">Turneriella parva (strain ATCC BAA-1111 / DSM 21527 / NCTC 11395 / H)</name>
    <name type="common">Leptospira parva</name>
    <dbReference type="NCBI Taxonomy" id="869212"/>
    <lineage>
        <taxon>Bacteria</taxon>
        <taxon>Pseudomonadati</taxon>
        <taxon>Spirochaetota</taxon>
        <taxon>Spirochaetia</taxon>
        <taxon>Leptospirales</taxon>
        <taxon>Leptospiraceae</taxon>
        <taxon>Turneriella</taxon>
    </lineage>
</organism>
<name>I4B375_TURPD</name>
<dbReference type="KEGG" id="tpx:Turpa_1083"/>
<dbReference type="UniPathway" id="UPA00079"/>